<dbReference type="GO" id="GO:0008270">
    <property type="term" value="F:zinc ion binding"/>
    <property type="evidence" value="ECO:0007669"/>
    <property type="project" value="UniProtKB-KW"/>
</dbReference>
<gene>
    <name evidence="8" type="ORF">BGZ99_008004</name>
</gene>
<feature type="region of interest" description="Disordered" evidence="6">
    <location>
        <begin position="51"/>
        <end position="76"/>
    </location>
</feature>
<evidence type="ECO:0000256" key="4">
    <source>
        <dbReference type="ARBA" id="ARBA00022833"/>
    </source>
</evidence>
<protein>
    <recommendedName>
        <fullName evidence="7">C2H2-type domain-containing protein</fullName>
    </recommendedName>
</protein>
<keyword evidence="9" id="KW-1185">Reference proteome</keyword>
<dbReference type="SUPFAM" id="SSF57667">
    <property type="entry name" value="beta-beta-alpha zinc fingers"/>
    <property type="match status" value="1"/>
</dbReference>
<dbReference type="AlphaFoldDB" id="A0A9P6V0N5"/>
<dbReference type="EMBL" id="JAAAIP010000006">
    <property type="protein sequence ID" value="KAG0330141.1"/>
    <property type="molecule type" value="Genomic_DNA"/>
</dbReference>
<dbReference type="PANTHER" id="PTHR23235">
    <property type="entry name" value="KRUEPPEL-LIKE TRANSCRIPTION FACTOR"/>
    <property type="match status" value="1"/>
</dbReference>
<keyword evidence="1" id="KW-0479">Metal-binding</keyword>
<dbReference type="GO" id="GO:0000981">
    <property type="term" value="F:DNA-binding transcription factor activity, RNA polymerase II-specific"/>
    <property type="evidence" value="ECO:0007669"/>
    <property type="project" value="UniProtKB-ARBA"/>
</dbReference>
<proteinExistence type="predicted"/>
<feature type="domain" description="C2H2-type" evidence="7">
    <location>
        <begin position="417"/>
        <end position="448"/>
    </location>
</feature>
<evidence type="ECO:0000259" key="7">
    <source>
        <dbReference type="PROSITE" id="PS50157"/>
    </source>
</evidence>
<feature type="region of interest" description="Disordered" evidence="6">
    <location>
        <begin position="268"/>
        <end position="307"/>
    </location>
</feature>
<dbReference type="OrthoDB" id="6365676at2759"/>
<keyword evidence="4" id="KW-0862">Zinc</keyword>
<dbReference type="Proteomes" id="UP000738325">
    <property type="component" value="Unassembled WGS sequence"/>
</dbReference>
<dbReference type="Gene3D" id="3.30.160.60">
    <property type="entry name" value="Classic Zinc Finger"/>
    <property type="match status" value="2"/>
</dbReference>
<reference evidence="8" key="1">
    <citation type="journal article" date="2020" name="Fungal Divers.">
        <title>Resolving the Mortierellaceae phylogeny through synthesis of multi-gene phylogenetics and phylogenomics.</title>
        <authorList>
            <person name="Vandepol N."/>
            <person name="Liber J."/>
            <person name="Desiro A."/>
            <person name="Na H."/>
            <person name="Kennedy M."/>
            <person name="Barry K."/>
            <person name="Grigoriev I.V."/>
            <person name="Miller A.N."/>
            <person name="O'Donnell K."/>
            <person name="Stajich J.E."/>
            <person name="Bonito G."/>
        </authorList>
    </citation>
    <scope>NUCLEOTIDE SEQUENCE</scope>
    <source>
        <strain evidence="8">REB-010B</strain>
    </source>
</reference>
<dbReference type="Pfam" id="PF00096">
    <property type="entry name" value="zf-C2H2"/>
    <property type="match status" value="2"/>
</dbReference>
<evidence type="ECO:0000256" key="6">
    <source>
        <dbReference type="SAM" id="MobiDB-lite"/>
    </source>
</evidence>
<evidence type="ECO:0000256" key="1">
    <source>
        <dbReference type="ARBA" id="ARBA00022723"/>
    </source>
</evidence>
<keyword evidence="3 5" id="KW-0863">Zinc-finger</keyword>
<feature type="domain" description="C2H2-type" evidence="7">
    <location>
        <begin position="386"/>
        <end position="416"/>
    </location>
</feature>
<dbReference type="PROSITE" id="PS00028">
    <property type="entry name" value="ZINC_FINGER_C2H2_1"/>
    <property type="match status" value="2"/>
</dbReference>
<accession>A0A9P6V0N5</accession>
<sequence>MTASALASPALSESSVVSAGYHQKAQTNKNHIEQSHEALFLLDTNGAAPSPAASNASFSASPSPSLHSSPHPVHHIFTSAPEHRHQEQHHRLQILGNHPVSPVACTFLDLPEDPFMPARSNILFSDAEYKQEYQEPAYESENFMPYSTEVPTGDDCQPDNSYSQRVKNELSNDQFATLGGVPTSMGSSYMMSMARSFSDSQLSDMCDSPNMMTFDSAAALSSHVSLNQATGAVRDMDLCQSPLGYTASQVVYNDDYYVSAQQHNLYSQQHSQSQYHHHQHNYSTSSLSSISEDSSSVSPRSSFSNSCSMTPSYPLVRTLSEPSLPLFQSMTSSSPTSTSTGAVSVNGSSVSLVISANGTSMIKPTPKRSRGRRVSCNPDNSGCKVFTCWFDDCGKIFKRSEHLKRHVRSIHTMEKPFECPIQNCPKRFSRSDNLNQHIRIHRHNGRGEKNKAFAAFTPFLQSYTNDLLSLS</sequence>
<evidence type="ECO:0000313" key="8">
    <source>
        <dbReference type="EMBL" id="KAG0330141.1"/>
    </source>
</evidence>
<comment type="caution">
    <text evidence="8">The sequence shown here is derived from an EMBL/GenBank/DDBJ whole genome shotgun (WGS) entry which is preliminary data.</text>
</comment>
<feature type="compositionally biased region" description="Low complexity" evidence="6">
    <location>
        <begin position="51"/>
        <end position="71"/>
    </location>
</feature>
<evidence type="ECO:0000256" key="2">
    <source>
        <dbReference type="ARBA" id="ARBA00022737"/>
    </source>
</evidence>
<dbReference type="FunFam" id="3.30.160.60:FF:000072">
    <property type="entry name" value="zinc finger protein 143 isoform X1"/>
    <property type="match status" value="1"/>
</dbReference>
<name>A0A9P6V0N5_9FUNG</name>
<feature type="compositionally biased region" description="Low complexity" evidence="6">
    <location>
        <begin position="281"/>
        <end position="307"/>
    </location>
</feature>
<dbReference type="GO" id="GO:0000978">
    <property type="term" value="F:RNA polymerase II cis-regulatory region sequence-specific DNA binding"/>
    <property type="evidence" value="ECO:0007669"/>
    <property type="project" value="TreeGrafter"/>
</dbReference>
<evidence type="ECO:0000313" key="9">
    <source>
        <dbReference type="Proteomes" id="UP000738325"/>
    </source>
</evidence>
<dbReference type="InterPro" id="IPR036236">
    <property type="entry name" value="Znf_C2H2_sf"/>
</dbReference>
<organism evidence="8 9">
    <name type="scientific">Dissophora globulifera</name>
    <dbReference type="NCBI Taxonomy" id="979702"/>
    <lineage>
        <taxon>Eukaryota</taxon>
        <taxon>Fungi</taxon>
        <taxon>Fungi incertae sedis</taxon>
        <taxon>Mucoromycota</taxon>
        <taxon>Mortierellomycotina</taxon>
        <taxon>Mortierellomycetes</taxon>
        <taxon>Mortierellales</taxon>
        <taxon>Mortierellaceae</taxon>
        <taxon>Dissophora</taxon>
    </lineage>
</organism>
<evidence type="ECO:0000256" key="3">
    <source>
        <dbReference type="ARBA" id="ARBA00022771"/>
    </source>
</evidence>
<keyword evidence="2" id="KW-0677">Repeat</keyword>
<dbReference type="PANTHER" id="PTHR23235:SF120">
    <property type="entry name" value="KRUPPEL-LIKE FACTOR 15"/>
    <property type="match status" value="1"/>
</dbReference>
<dbReference type="InterPro" id="IPR013087">
    <property type="entry name" value="Znf_C2H2_type"/>
</dbReference>
<dbReference type="PROSITE" id="PS50157">
    <property type="entry name" value="ZINC_FINGER_C2H2_2"/>
    <property type="match status" value="2"/>
</dbReference>
<dbReference type="SMART" id="SM00355">
    <property type="entry name" value="ZnF_C2H2"/>
    <property type="match status" value="2"/>
</dbReference>
<evidence type="ECO:0000256" key="5">
    <source>
        <dbReference type="PROSITE-ProRule" id="PRU00042"/>
    </source>
</evidence>